<evidence type="ECO:0000313" key="4">
    <source>
        <dbReference type="Proteomes" id="UP000016662"/>
    </source>
</evidence>
<dbReference type="PATRIC" id="fig|411473.3.peg.555"/>
<feature type="domain" description="SGNH hydrolase-type esterase" evidence="2">
    <location>
        <begin position="240"/>
        <end position="408"/>
    </location>
</feature>
<dbReference type="Gene3D" id="3.40.50.1110">
    <property type="entry name" value="SGNH hydrolase"/>
    <property type="match status" value="1"/>
</dbReference>
<dbReference type="Pfam" id="PF13472">
    <property type="entry name" value="Lipase_GDSL_2"/>
    <property type="match status" value="1"/>
</dbReference>
<dbReference type="OrthoDB" id="1828825at2"/>
<dbReference type="HOGENOM" id="CLU_721290_0_0_9"/>
<protein>
    <submittedName>
        <fullName evidence="3">GDSL-like protein</fullName>
    </submittedName>
</protein>
<evidence type="ECO:0000256" key="1">
    <source>
        <dbReference type="SAM" id="SignalP"/>
    </source>
</evidence>
<keyword evidence="1" id="KW-0732">Signal</keyword>
<accession>U2M5A6</accession>
<dbReference type="Proteomes" id="UP000016662">
    <property type="component" value="Unassembled WGS sequence"/>
</dbReference>
<organism evidence="3 4">
    <name type="scientific">Ruminococcus callidus ATCC 27760</name>
    <dbReference type="NCBI Taxonomy" id="411473"/>
    <lineage>
        <taxon>Bacteria</taxon>
        <taxon>Bacillati</taxon>
        <taxon>Bacillota</taxon>
        <taxon>Clostridia</taxon>
        <taxon>Eubacteriales</taxon>
        <taxon>Oscillospiraceae</taxon>
        <taxon>Ruminococcus</taxon>
    </lineage>
</organism>
<dbReference type="PANTHER" id="PTHR43784">
    <property type="entry name" value="GDSL-LIKE LIPASE/ACYLHYDROLASE, PUTATIVE (AFU_ORTHOLOGUE AFUA_2G00820)-RELATED"/>
    <property type="match status" value="1"/>
</dbReference>
<dbReference type="InterPro" id="IPR036514">
    <property type="entry name" value="SGNH_hydro_sf"/>
</dbReference>
<proteinExistence type="predicted"/>
<comment type="caution">
    <text evidence="3">The sequence shown here is derived from an EMBL/GenBank/DDBJ whole genome shotgun (WGS) entry which is preliminary data.</text>
</comment>
<sequence>MSQDEKDRRRCMKRIQRKQILALLTTAALTIAFAGCGTSNTPTEESAETTSTADQELSLLDTYVSNTVISTGSNTVIKNAEHVTYRAWFPVEAAGEYDYRFYFSNTVDSTWGDGSESHVGMSGGSYTIEKATVYDGGTEFDANVEPIVSAAVTFSGSAAKEVAPDETFWSDPVTLNVPEGHYLLWEWTVNGTNIPAIAMSNLTYAYADKGDGKGFLYTNEIPVPQLVGCDRKVKTRIVTLGDSVTQGCQTSEFGYQFWAAQLLDQLGTEDYSLWNLGIGYARASDCARQGNWLNRAVAGADLITVAFGTNDIISGPYGGTGHATPEEIEADVRKITKTCTDAGIRTILWNSPPFDMTPELDGIRTAYNETVEGIAKDNGATYFDVASLLANPSDASKTVYGQHPNDEGGTVITDALVKLIQE</sequence>
<dbReference type="CDD" id="cd00229">
    <property type="entry name" value="SGNH_hydrolase"/>
    <property type="match status" value="1"/>
</dbReference>
<evidence type="ECO:0000259" key="2">
    <source>
        <dbReference type="Pfam" id="PF13472"/>
    </source>
</evidence>
<evidence type="ECO:0000313" key="3">
    <source>
        <dbReference type="EMBL" id="ERJ96919.1"/>
    </source>
</evidence>
<dbReference type="InterPro" id="IPR053140">
    <property type="entry name" value="GDSL_Rv0518-like"/>
</dbReference>
<dbReference type="SUPFAM" id="SSF52266">
    <property type="entry name" value="SGNH hydrolase"/>
    <property type="match status" value="1"/>
</dbReference>
<gene>
    <name evidence="3" type="ORF">RUMCAL_00701</name>
</gene>
<reference evidence="3 4" key="1">
    <citation type="submission" date="2013-07" db="EMBL/GenBank/DDBJ databases">
        <authorList>
            <person name="Weinstock G."/>
            <person name="Sodergren E."/>
            <person name="Wylie T."/>
            <person name="Fulton L."/>
            <person name="Fulton R."/>
            <person name="Fronick C."/>
            <person name="O'Laughlin M."/>
            <person name="Godfrey J."/>
            <person name="Miner T."/>
            <person name="Herter B."/>
            <person name="Appelbaum E."/>
            <person name="Cordes M."/>
            <person name="Lek S."/>
            <person name="Wollam A."/>
            <person name="Pepin K.H."/>
            <person name="Palsikar V.B."/>
            <person name="Mitreva M."/>
            <person name="Wilson R.K."/>
        </authorList>
    </citation>
    <scope>NUCLEOTIDE SEQUENCE [LARGE SCALE GENOMIC DNA]</scope>
    <source>
        <strain evidence="3 4">ATCC 27760</strain>
    </source>
</reference>
<dbReference type="InterPro" id="IPR013830">
    <property type="entry name" value="SGNH_hydro"/>
</dbReference>
<keyword evidence="4" id="KW-1185">Reference proteome</keyword>
<feature type="chain" id="PRO_5038762195" evidence="1">
    <location>
        <begin position="35"/>
        <end position="422"/>
    </location>
</feature>
<dbReference type="STRING" id="411473.RUMCAL_00701"/>
<name>U2M5A6_9FIRM</name>
<dbReference type="eggNOG" id="COG2755">
    <property type="taxonomic scope" value="Bacteria"/>
</dbReference>
<dbReference type="EMBL" id="AWVF01000089">
    <property type="protein sequence ID" value="ERJ96919.1"/>
    <property type="molecule type" value="Genomic_DNA"/>
</dbReference>
<dbReference type="PANTHER" id="PTHR43784:SF2">
    <property type="entry name" value="GDSL-LIKE LIPASE_ACYLHYDROLASE, PUTATIVE (AFU_ORTHOLOGUE AFUA_2G00820)-RELATED"/>
    <property type="match status" value="1"/>
</dbReference>
<feature type="signal peptide" evidence="1">
    <location>
        <begin position="1"/>
        <end position="34"/>
    </location>
</feature>
<dbReference type="AlphaFoldDB" id="U2M5A6"/>